<protein>
    <submittedName>
        <fullName evidence="2">ASKHA domain-containing protein</fullName>
    </submittedName>
</protein>
<dbReference type="Proteomes" id="UP000738431">
    <property type="component" value="Chromosome"/>
</dbReference>
<reference evidence="2 3" key="1">
    <citation type="submission" date="2021-08" db="EMBL/GenBank/DDBJ databases">
        <authorList>
            <person name="Zhang D."/>
            <person name="Zhang A."/>
            <person name="Wang L."/>
        </authorList>
    </citation>
    <scope>NUCLEOTIDE SEQUENCE [LARGE SCALE GENOMIC DNA]</scope>
    <source>
        <strain evidence="2 3">WL0086</strain>
    </source>
</reference>
<dbReference type="Pfam" id="PF14574">
    <property type="entry name" value="RACo_C_ter"/>
    <property type="match status" value="1"/>
</dbReference>
<dbReference type="InterPro" id="IPR027980">
    <property type="entry name" value="RACo_C"/>
</dbReference>
<dbReference type="InterPro" id="IPR012675">
    <property type="entry name" value="Beta-grasp_dom_sf"/>
</dbReference>
<feature type="domain" description="2Fe-2S ferredoxin-type" evidence="1">
    <location>
        <begin position="2"/>
        <end position="94"/>
    </location>
</feature>
<dbReference type="EMBL" id="CP139781">
    <property type="protein sequence ID" value="WRQ85860.1"/>
    <property type="molecule type" value="Genomic_DNA"/>
</dbReference>
<gene>
    <name evidence="2" type="ORF">K1X11_013690</name>
</gene>
<dbReference type="PROSITE" id="PS51085">
    <property type="entry name" value="2FE2S_FER_2"/>
    <property type="match status" value="1"/>
</dbReference>
<sequence length="554" mass="59781">MPRLLLNAQPVDVAADSTATLFDHAEHLGIRVPTSCRKQGKCRECIMEITTGAEHLSAPGPEEQHLTAGFRLSCRTRLAADAPADAEVHAHTMRRGTLRVENEAYELPVHAAGFTPEPCVTRDGERILLDGVEIDRRPVSDPAHGIALDIGTTTVVLRLLDLESGALVATSSFENPQRFGGSDVMARIAFDTEDKTRSLQRTLLGYLNHAIAELPVPADSIYEVVIAGNSTMRDMFFRLSVYTIGQSPYQSLTEHEMAEGKRDSTVLTTTAKKLGLAVHPAARLYGMPIMSGHVGADTAACMLAADIQHEDRLVAIMDIGTNTELVLGNKDRVVAASCPAGPAFEGGQISCGMPGLPGAIEKVMMDDDEEFTVSVIGGETETPVGLCGSGLVSLLSELVRGDRMNRLGRFEFDEEPIEVAPGVTFSEADVNNLAQAKGANVAGLQIIFEHFGISADQLDVFYLAGGFGRHLDLEASKRIGLIPDIPDAKIRRVGNAAVEGACIALLSKTKRTELEALVRRVEHCRLETHPHFFDVFVEGCQFAPFQSTPTNEFS</sequence>
<evidence type="ECO:0000313" key="3">
    <source>
        <dbReference type="Proteomes" id="UP000738431"/>
    </source>
</evidence>
<dbReference type="InterPro" id="IPR036010">
    <property type="entry name" value="2Fe-2S_ferredoxin-like_sf"/>
</dbReference>
<dbReference type="InterPro" id="IPR001041">
    <property type="entry name" value="2Fe-2S_ferredoxin-type"/>
</dbReference>
<name>A0ABZ1C6C3_9BACT</name>
<dbReference type="CDD" id="cd00207">
    <property type="entry name" value="fer2"/>
    <property type="match status" value="1"/>
</dbReference>
<accession>A0ABZ1C6C3</accession>
<dbReference type="InterPro" id="IPR042259">
    <property type="entry name" value="Raco-like_middle_sf"/>
</dbReference>
<dbReference type="InterPro" id="IPR041414">
    <property type="entry name" value="Raco-like_middle"/>
</dbReference>
<dbReference type="SUPFAM" id="SSF53067">
    <property type="entry name" value="Actin-like ATPase domain"/>
    <property type="match status" value="1"/>
</dbReference>
<dbReference type="PANTHER" id="PTHR42895:SF2">
    <property type="entry name" value="IRON-SULFUR CLUSTER PROTEIN"/>
    <property type="match status" value="1"/>
</dbReference>
<reference evidence="2 3" key="2">
    <citation type="submission" date="2023-12" db="EMBL/GenBank/DDBJ databases">
        <title>Description of an unclassified Opitutus bacterium of Verrucomicrobiota.</title>
        <authorList>
            <person name="Zhang D.-F."/>
        </authorList>
    </citation>
    <scope>NUCLEOTIDE SEQUENCE [LARGE SCALE GENOMIC DNA]</scope>
    <source>
        <strain evidence="2 3">WL0086</strain>
    </source>
</reference>
<dbReference type="InterPro" id="IPR052911">
    <property type="entry name" value="Corrinoid_activation_enz"/>
</dbReference>
<dbReference type="SUPFAM" id="SSF54292">
    <property type="entry name" value="2Fe-2S ferredoxin-like"/>
    <property type="match status" value="1"/>
</dbReference>
<organism evidence="2 3">
    <name type="scientific">Actomonas aquatica</name>
    <dbReference type="NCBI Taxonomy" id="2866162"/>
    <lineage>
        <taxon>Bacteria</taxon>
        <taxon>Pseudomonadati</taxon>
        <taxon>Verrucomicrobiota</taxon>
        <taxon>Opitutia</taxon>
        <taxon>Opitutales</taxon>
        <taxon>Opitutaceae</taxon>
        <taxon>Actomonas</taxon>
    </lineage>
</organism>
<dbReference type="RefSeq" id="WP_324725982.1">
    <property type="nucleotide sequence ID" value="NZ_CP139781.1"/>
</dbReference>
<evidence type="ECO:0000259" key="1">
    <source>
        <dbReference type="PROSITE" id="PS51085"/>
    </source>
</evidence>
<evidence type="ECO:0000313" key="2">
    <source>
        <dbReference type="EMBL" id="WRQ85860.1"/>
    </source>
</evidence>
<keyword evidence="3" id="KW-1185">Reference proteome</keyword>
<dbReference type="Pfam" id="PF17651">
    <property type="entry name" value="Raco_middle"/>
    <property type="match status" value="1"/>
</dbReference>
<dbReference type="PANTHER" id="PTHR42895">
    <property type="entry name" value="IRON-SULFUR CLUSTER-BINDING PROTEIN-RELATED"/>
    <property type="match status" value="1"/>
</dbReference>
<dbReference type="Gene3D" id="3.10.20.30">
    <property type="match status" value="1"/>
</dbReference>
<proteinExistence type="predicted"/>
<dbReference type="InterPro" id="IPR043129">
    <property type="entry name" value="ATPase_NBD"/>
</dbReference>
<dbReference type="Gene3D" id="3.30.420.480">
    <property type="entry name" value="Domain of unknown function (DUF4445)"/>
    <property type="match status" value="1"/>
</dbReference>
<dbReference type="Pfam" id="PF00111">
    <property type="entry name" value="Fer2"/>
    <property type="match status" value="1"/>
</dbReference>